<dbReference type="HOGENOM" id="CLU_2751798_0_0_9"/>
<keyword evidence="3" id="KW-1185">Reference proteome</keyword>
<protein>
    <submittedName>
        <fullName evidence="2">Uncharacterized protein</fullName>
    </submittedName>
</protein>
<reference evidence="2 3" key="1">
    <citation type="journal article" date="2009" name="Proc. Natl. Acad. Sci. U.S.A.">
        <title>Characterizing a model human gut microbiota composed of members of its two dominant bacterial phyla.</title>
        <authorList>
            <person name="Mahowald M.A."/>
            <person name="Rey F.E."/>
            <person name="Seedorf H."/>
            <person name="Turnbaugh P.J."/>
            <person name="Fulton R.S."/>
            <person name="Wollam A."/>
            <person name="Shah N."/>
            <person name="Wang C."/>
            <person name="Magrini V."/>
            <person name="Wilson R.K."/>
            <person name="Cantarel B.L."/>
            <person name="Coutinho P.M."/>
            <person name="Henrissat B."/>
            <person name="Crock L.W."/>
            <person name="Russell A."/>
            <person name="Verberkmoes N.C."/>
            <person name="Hettich R.L."/>
            <person name="Gordon J.I."/>
        </authorList>
    </citation>
    <scope>NUCLEOTIDE SEQUENCE [LARGE SCALE GENOMIC DNA]</scope>
    <source>
        <strain evidence="3">ATCC 27750 / DSM 3376 / VPI C15-48 / C15-B4</strain>
    </source>
</reference>
<accession>C4Z203</accession>
<feature type="transmembrane region" description="Helical" evidence="1">
    <location>
        <begin position="44"/>
        <end position="65"/>
    </location>
</feature>
<proteinExistence type="predicted"/>
<keyword evidence="1" id="KW-0812">Transmembrane</keyword>
<evidence type="ECO:0000313" key="2">
    <source>
        <dbReference type="EMBL" id="ACR71193.1"/>
    </source>
</evidence>
<name>C4Z203_LACE2</name>
<evidence type="ECO:0000256" key="1">
    <source>
        <dbReference type="SAM" id="Phobius"/>
    </source>
</evidence>
<dbReference type="Proteomes" id="UP000001476">
    <property type="component" value="Chromosome"/>
</dbReference>
<dbReference type="KEGG" id="eel:EUBELI_00157"/>
<sequence>MCPYPCTTTGITSFYPLNIKILRHILEHIISPYLKYICVYYSNFSVLLAIFFRLIVEITVFYAYIMYKRL</sequence>
<organism evidence="2 3">
    <name type="scientific">Lachnospira eligens (strain ATCC 27750 / DSM 3376 / VPI C15-48 / C15-B4)</name>
    <name type="common">Eubacterium eligens</name>
    <dbReference type="NCBI Taxonomy" id="515620"/>
    <lineage>
        <taxon>Bacteria</taxon>
        <taxon>Bacillati</taxon>
        <taxon>Bacillota</taxon>
        <taxon>Clostridia</taxon>
        <taxon>Lachnospirales</taxon>
        <taxon>Lachnospiraceae</taxon>
        <taxon>Lachnospira</taxon>
    </lineage>
</organism>
<gene>
    <name evidence="2" type="ordered locus">EUBELI_00157</name>
</gene>
<evidence type="ECO:0000313" key="3">
    <source>
        <dbReference type="Proteomes" id="UP000001476"/>
    </source>
</evidence>
<keyword evidence="1" id="KW-1133">Transmembrane helix</keyword>
<dbReference type="STRING" id="515620.EUBELI_00157"/>
<dbReference type="EMBL" id="CP001104">
    <property type="protein sequence ID" value="ACR71193.1"/>
    <property type="molecule type" value="Genomic_DNA"/>
</dbReference>
<dbReference type="AlphaFoldDB" id="C4Z203"/>
<keyword evidence="1" id="KW-0472">Membrane</keyword>